<feature type="region of interest" description="Disordered" evidence="1">
    <location>
        <begin position="1"/>
        <end position="76"/>
    </location>
</feature>
<dbReference type="Pfam" id="PF15696">
    <property type="entry name" value="RAD51_interact"/>
    <property type="match status" value="1"/>
</dbReference>
<dbReference type="EMBL" id="JASAOG010000127">
    <property type="protein sequence ID" value="KAK0049306.1"/>
    <property type="molecule type" value="Genomic_DNA"/>
</dbReference>
<proteinExistence type="predicted"/>
<name>A0AAD8B7B8_BIOPF</name>
<feature type="compositionally biased region" description="Low complexity" evidence="1">
    <location>
        <begin position="235"/>
        <end position="248"/>
    </location>
</feature>
<feature type="compositionally biased region" description="Polar residues" evidence="1">
    <location>
        <begin position="337"/>
        <end position="350"/>
    </location>
</feature>
<dbReference type="PANTHER" id="PTHR15361">
    <property type="entry name" value="RAD51/NUKS-INTERACTING PROTEIN"/>
    <property type="match status" value="1"/>
</dbReference>
<dbReference type="PANTHER" id="PTHR15361:SF4">
    <property type="entry name" value="RAD51-ASSOCIATED PROTEIN 1"/>
    <property type="match status" value="1"/>
</dbReference>
<gene>
    <name evidence="3" type="ORF">Bpfe_021194</name>
</gene>
<evidence type="ECO:0000259" key="2">
    <source>
        <dbReference type="Pfam" id="PF15696"/>
    </source>
</evidence>
<sequence length="372" mass="41489">MSERRPIRNRKSVDYSFDSDSDDDFANSTPPPLKKQKATKTSDKNTKIKDQNFDTEVEKLETKSSDPSKKITTPLSEKVYERELQKALQLSLCDAKQIEEVAVVHTYKNSDHKNATDTKTRERNLHPISTILEKNLMSEISTHDESSFINTKSQPSSSTKLIGTVMDESIEVLEESNSKKLPQRQSKKTNIAATKKPVLSEDNSEELENDSDEETDYDEDSSDEDFGKKKKTASKTKALSSRSKSTKTVKNVTPTKSKKPKQSKPIKITTNTLCSETNKIAASSVVVSSEIRSESFSVSPARRKNTQTSASMPTVKMINPPTVLSSRWKPPALASKRCSNSVPTVKSPTTGLRLGLSRNQNLKPLHKSFKVM</sequence>
<feature type="region of interest" description="Disordered" evidence="1">
    <location>
        <begin position="291"/>
        <end position="310"/>
    </location>
</feature>
<comment type="caution">
    <text evidence="3">The sequence shown here is derived from an EMBL/GenBank/DDBJ whole genome shotgun (WGS) entry which is preliminary data.</text>
</comment>
<reference evidence="3" key="2">
    <citation type="submission" date="2023-04" db="EMBL/GenBank/DDBJ databases">
        <authorList>
            <person name="Bu L."/>
            <person name="Lu L."/>
            <person name="Laidemitt M.R."/>
            <person name="Zhang S.M."/>
            <person name="Mutuku M."/>
            <person name="Mkoji G."/>
            <person name="Steinauer M."/>
            <person name="Loker E.S."/>
        </authorList>
    </citation>
    <scope>NUCLEOTIDE SEQUENCE</scope>
    <source>
        <strain evidence="3">KasaAsao</strain>
        <tissue evidence="3">Whole Snail</tissue>
    </source>
</reference>
<dbReference type="InterPro" id="IPR052003">
    <property type="entry name" value="HR_DNA-Binding_Protein"/>
</dbReference>
<feature type="compositionally biased region" description="Acidic residues" evidence="1">
    <location>
        <begin position="202"/>
        <end position="224"/>
    </location>
</feature>
<dbReference type="Proteomes" id="UP001233172">
    <property type="component" value="Unassembled WGS sequence"/>
</dbReference>
<feature type="domain" description="RAD51 interacting motif" evidence="2">
    <location>
        <begin position="341"/>
        <end position="366"/>
    </location>
</feature>
<dbReference type="GO" id="GO:0003697">
    <property type="term" value="F:single-stranded DNA binding"/>
    <property type="evidence" value="ECO:0007669"/>
    <property type="project" value="TreeGrafter"/>
</dbReference>
<dbReference type="GO" id="GO:0000724">
    <property type="term" value="P:double-strand break repair via homologous recombination"/>
    <property type="evidence" value="ECO:0007669"/>
    <property type="project" value="TreeGrafter"/>
</dbReference>
<feature type="compositionally biased region" description="Basic and acidic residues" evidence="1">
    <location>
        <begin position="40"/>
        <end position="69"/>
    </location>
</feature>
<feature type="compositionally biased region" description="Polar residues" evidence="1">
    <location>
        <begin position="147"/>
        <end position="161"/>
    </location>
</feature>
<keyword evidence="4" id="KW-1185">Reference proteome</keyword>
<feature type="region of interest" description="Disordered" evidence="1">
    <location>
        <begin position="141"/>
        <end position="270"/>
    </location>
</feature>
<evidence type="ECO:0000256" key="1">
    <source>
        <dbReference type="SAM" id="MobiDB-lite"/>
    </source>
</evidence>
<dbReference type="GO" id="GO:0003690">
    <property type="term" value="F:double-stranded DNA binding"/>
    <property type="evidence" value="ECO:0007669"/>
    <property type="project" value="TreeGrafter"/>
</dbReference>
<feature type="region of interest" description="Disordered" evidence="1">
    <location>
        <begin position="321"/>
        <end position="351"/>
    </location>
</feature>
<evidence type="ECO:0000313" key="4">
    <source>
        <dbReference type="Proteomes" id="UP001233172"/>
    </source>
</evidence>
<protein>
    <submittedName>
        <fullName evidence="3">RAD51-associated protein 1</fullName>
    </submittedName>
</protein>
<dbReference type="AlphaFoldDB" id="A0AAD8B7B8"/>
<reference evidence="3" key="1">
    <citation type="journal article" date="2023" name="PLoS Negl. Trop. Dis.">
        <title>A genome sequence for Biomphalaria pfeifferi, the major vector snail for the human-infecting parasite Schistosoma mansoni.</title>
        <authorList>
            <person name="Bu L."/>
            <person name="Lu L."/>
            <person name="Laidemitt M.R."/>
            <person name="Zhang S.M."/>
            <person name="Mutuku M."/>
            <person name="Mkoji G."/>
            <person name="Steinauer M."/>
            <person name="Loker E.S."/>
        </authorList>
    </citation>
    <scope>NUCLEOTIDE SEQUENCE</scope>
    <source>
        <strain evidence="3">KasaAsao</strain>
    </source>
</reference>
<dbReference type="GO" id="GO:0036297">
    <property type="term" value="P:interstrand cross-link repair"/>
    <property type="evidence" value="ECO:0007669"/>
    <property type="project" value="TreeGrafter"/>
</dbReference>
<accession>A0AAD8B7B8</accession>
<dbReference type="InterPro" id="IPR031419">
    <property type="entry name" value="RAD51_interact"/>
</dbReference>
<evidence type="ECO:0000313" key="3">
    <source>
        <dbReference type="EMBL" id="KAK0049306.1"/>
    </source>
</evidence>
<organism evidence="3 4">
    <name type="scientific">Biomphalaria pfeifferi</name>
    <name type="common">Bloodfluke planorb</name>
    <name type="synonym">Freshwater snail</name>
    <dbReference type="NCBI Taxonomy" id="112525"/>
    <lineage>
        <taxon>Eukaryota</taxon>
        <taxon>Metazoa</taxon>
        <taxon>Spiralia</taxon>
        <taxon>Lophotrochozoa</taxon>
        <taxon>Mollusca</taxon>
        <taxon>Gastropoda</taxon>
        <taxon>Heterobranchia</taxon>
        <taxon>Euthyneura</taxon>
        <taxon>Panpulmonata</taxon>
        <taxon>Hygrophila</taxon>
        <taxon>Lymnaeoidea</taxon>
        <taxon>Planorbidae</taxon>
        <taxon>Biomphalaria</taxon>
    </lineage>
</organism>